<sequence length="359" mass="41778">MCTPLPTANIFLWLQMARIERRQRKYASETQHKWQEHRYSRSVPDLSKQESYLPAESKFESESCFNSSKKGRNIFQQKQLIDPIYLSVSDFDMTVRSRPQLRSTIESVRNVTKMDVPWDLHYLCKKERKEKLLQHHHESLSDNFHAKNRNVIIAADTTAESIDKNSTDMATKSFVKNNVDSDVDKNNDNDDCINNNDDIINNKEIIEQCRNSANNDINQNKNDVACIDSSDSVIYHSSMNDNRNDSENYVDNVDNSVVNIIKSNDRINESGSNCGKLIEHSLQRYHYHYLSDYKKTDSILKTVKNWSWKNTVNNGNCISRRCYSLLNEPSQQKTYHRRHHSSDTKKTSFVFASTTNNNS</sequence>
<evidence type="ECO:0000313" key="2">
    <source>
        <dbReference type="EMBL" id="OZC05512.1"/>
    </source>
</evidence>
<evidence type="ECO:0000313" key="3">
    <source>
        <dbReference type="Proteomes" id="UP000242913"/>
    </source>
</evidence>
<proteinExistence type="predicted"/>
<keyword evidence="3" id="KW-1185">Reference proteome</keyword>
<feature type="region of interest" description="Disordered" evidence="1">
    <location>
        <begin position="333"/>
        <end position="359"/>
    </location>
</feature>
<dbReference type="Proteomes" id="UP000242913">
    <property type="component" value="Unassembled WGS sequence"/>
</dbReference>
<dbReference type="AlphaFoldDB" id="A0A238BJR3"/>
<name>A0A238BJR3_9BILA</name>
<protein>
    <submittedName>
        <fullName evidence="2">Uncharacterized protein</fullName>
    </submittedName>
</protein>
<evidence type="ECO:0000256" key="1">
    <source>
        <dbReference type="SAM" id="MobiDB-lite"/>
    </source>
</evidence>
<dbReference type="OrthoDB" id="5876170at2759"/>
<dbReference type="EMBL" id="KZ270907">
    <property type="protein sequence ID" value="OZC05512.1"/>
    <property type="molecule type" value="Genomic_DNA"/>
</dbReference>
<reference evidence="2 3" key="1">
    <citation type="submission" date="2015-12" db="EMBL/GenBank/DDBJ databases">
        <title>Draft genome of the nematode, Onchocerca flexuosa.</title>
        <authorList>
            <person name="Mitreva M."/>
        </authorList>
    </citation>
    <scope>NUCLEOTIDE SEQUENCE [LARGE SCALE GENOMIC DNA]</scope>
    <source>
        <strain evidence="2">Red Deer</strain>
    </source>
</reference>
<feature type="compositionally biased region" description="Polar residues" evidence="1">
    <location>
        <begin position="350"/>
        <end position="359"/>
    </location>
</feature>
<gene>
    <name evidence="2" type="ORF">X798_07514</name>
</gene>
<organism evidence="2 3">
    <name type="scientific">Onchocerca flexuosa</name>
    <dbReference type="NCBI Taxonomy" id="387005"/>
    <lineage>
        <taxon>Eukaryota</taxon>
        <taxon>Metazoa</taxon>
        <taxon>Ecdysozoa</taxon>
        <taxon>Nematoda</taxon>
        <taxon>Chromadorea</taxon>
        <taxon>Rhabditida</taxon>
        <taxon>Spirurina</taxon>
        <taxon>Spiruromorpha</taxon>
        <taxon>Filarioidea</taxon>
        <taxon>Onchocercidae</taxon>
        <taxon>Onchocerca</taxon>
    </lineage>
</organism>
<feature type="non-terminal residue" evidence="2">
    <location>
        <position position="359"/>
    </location>
</feature>
<accession>A0A238BJR3</accession>